<organism evidence="5 6">
    <name type="scientific">Tetradesmus obliquus</name>
    <name type="common">Green alga</name>
    <name type="synonym">Acutodesmus obliquus</name>
    <dbReference type="NCBI Taxonomy" id="3088"/>
    <lineage>
        <taxon>Eukaryota</taxon>
        <taxon>Viridiplantae</taxon>
        <taxon>Chlorophyta</taxon>
        <taxon>core chlorophytes</taxon>
        <taxon>Chlorophyceae</taxon>
        <taxon>CS clade</taxon>
        <taxon>Sphaeropleales</taxon>
        <taxon>Scenedesmaceae</taxon>
        <taxon>Tetradesmus</taxon>
    </lineage>
</organism>
<proteinExistence type="predicted"/>
<dbReference type="InterPro" id="IPR050261">
    <property type="entry name" value="FrsA_esterase"/>
</dbReference>
<evidence type="ECO:0000256" key="1">
    <source>
        <dbReference type="ARBA" id="ARBA00022801"/>
    </source>
</evidence>
<feature type="compositionally biased region" description="Low complexity" evidence="2">
    <location>
        <begin position="377"/>
        <end position="387"/>
    </location>
</feature>
<dbReference type="STRING" id="3088.A0A383WJA3"/>
<keyword evidence="3" id="KW-0472">Membrane</keyword>
<feature type="transmembrane region" description="Helical" evidence="3">
    <location>
        <begin position="6"/>
        <end position="28"/>
    </location>
</feature>
<dbReference type="Pfam" id="PF12146">
    <property type="entry name" value="Hydrolase_4"/>
    <property type="match status" value="1"/>
</dbReference>
<keyword evidence="3" id="KW-0812">Transmembrane</keyword>
<evidence type="ECO:0000256" key="3">
    <source>
        <dbReference type="SAM" id="Phobius"/>
    </source>
</evidence>
<evidence type="ECO:0000256" key="2">
    <source>
        <dbReference type="SAM" id="MobiDB-lite"/>
    </source>
</evidence>
<dbReference type="EMBL" id="FNXT01001278">
    <property type="protein sequence ID" value="SZX77239.1"/>
    <property type="molecule type" value="Genomic_DNA"/>
</dbReference>
<gene>
    <name evidence="5" type="ORF">BQ4739_LOCUS17602</name>
</gene>
<accession>A0A383WJA3</accession>
<dbReference type="PANTHER" id="PTHR22946:SF9">
    <property type="entry name" value="POLYKETIDE TRANSFERASE AF380"/>
    <property type="match status" value="1"/>
</dbReference>
<sequence length="397" mass="42745">MYNKEGLLPALGFRLSLVVGALALLLALPWEKHIDTHFHWDRSPVPNTGEQDTASFTRSVLHINSHGTPLEAWLYLPKHTTSPPPVLVMGHGMGAQKDIGLFMYAEKFVEAGMAVLAFDYRGFGGSGGLPRHWVSPKRHIQDWHAVVDHVQATGLGGQVDGSRIALWGVSYAGGHVLVTAATFGSNISAVIANEPYVSPAAVLSTTGVRGVGRTLRLLAVGISDELRRLLGHVGLTLPPIYLSLVAPITDPKALALLPLQESEMKLRSVHAPPKRQGGWQNKVLARVVLEALGYNPSRHFSKITAPIFFRVASLDHLCPPSVVLNAVRKSGWPEQQYVIQERNVTHLEAHSTGVREGDIKPVIAFLRQHLGLGEGDAGAAAAGQGAEEAAEVQFPSS</sequence>
<dbReference type="SUPFAM" id="SSF53474">
    <property type="entry name" value="alpha/beta-Hydrolases"/>
    <property type="match status" value="1"/>
</dbReference>
<dbReference type="Proteomes" id="UP000256970">
    <property type="component" value="Unassembled WGS sequence"/>
</dbReference>
<dbReference type="Gene3D" id="3.40.50.1820">
    <property type="entry name" value="alpha/beta hydrolase"/>
    <property type="match status" value="1"/>
</dbReference>
<reference evidence="5 6" key="1">
    <citation type="submission" date="2016-10" db="EMBL/GenBank/DDBJ databases">
        <authorList>
            <person name="Cai Z."/>
        </authorList>
    </citation>
    <scope>NUCLEOTIDE SEQUENCE [LARGE SCALE GENOMIC DNA]</scope>
</reference>
<dbReference type="InterPro" id="IPR022742">
    <property type="entry name" value="Hydrolase_4"/>
</dbReference>
<keyword evidence="3" id="KW-1133">Transmembrane helix</keyword>
<dbReference type="InterPro" id="IPR029058">
    <property type="entry name" value="AB_hydrolase_fold"/>
</dbReference>
<dbReference type="AlphaFoldDB" id="A0A383WJA3"/>
<protein>
    <recommendedName>
        <fullName evidence="4">Serine aminopeptidase S33 domain-containing protein</fullName>
    </recommendedName>
</protein>
<evidence type="ECO:0000313" key="5">
    <source>
        <dbReference type="EMBL" id="SZX77239.1"/>
    </source>
</evidence>
<name>A0A383WJA3_TETOB</name>
<evidence type="ECO:0000313" key="6">
    <source>
        <dbReference type="Proteomes" id="UP000256970"/>
    </source>
</evidence>
<dbReference type="PANTHER" id="PTHR22946">
    <property type="entry name" value="DIENELACTONE HYDROLASE DOMAIN-CONTAINING PROTEIN-RELATED"/>
    <property type="match status" value="1"/>
</dbReference>
<keyword evidence="6" id="KW-1185">Reference proteome</keyword>
<evidence type="ECO:0000259" key="4">
    <source>
        <dbReference type="Pfam" id="PF12146"/>
    </source>
</evidence>
<keyword evidence="1" id="KW-0378">Hydrolase</keyword>
<feature type="domain" description="Serine aminopeptidase S33" evidence="4">
    <location>
        <begin position="85"/>
        <end position="331"/>
    </location>
</feature>
<feature type="region of interest" description="Disordered" evidence="2">
    <location>
        <begin position="377"/>
        <end position="397"/>
    </location>
</feature>
<dbReference type="GO" id="GO:0016788">
    <property type="term" value="F:hydrolase activity, acting on ester bonds"/>
    <property type="evidence" value="ECO:0007669"/>
    <property type="project" value="UniProtKB-ARBA"/>
</dbReference>